<reference evidence="8 9" key="2">
    <citation type="journal article" date="2022" name="Mar. Drugs">
        <title>Bioassay-Guided Fractionation Leads to the Detection of Cholic Acid Generated by the Rare Thalassomonas sp.</title>
        <authorList>
            <person name="Pheiffer F."/>
            <person name="Schneider Y.K."/>
            <person name="Hansen E.H."/>
            <person name="Andersen J.H."/>
            <person name="Isaksson J."/>
            <person name="Busche T."/>
            <person name="R C."/>
            <person name="Kalinowski J."/>
            <person name="Zyl L.V."/>
            <person name="Trindade M."/>
        </authorList>
    </citation>
    <scope>NUCLEOTIDE SEQUENCE [LARGE SCALE GENOMIC DNA]</scope>
    <source>
        <strain evidence="8 9">XOM25</strain>
    </source>
</reference>
<keyword evidence="3" id="KW-0731">Sigma factor</keyword>
<feature type="domain" description="RNA polymerase sigma-70 region 2" evidence="6">
    <location>
        <begin position="47"/>
        <end position="102"/>
    </location>
</feature>
<dbReference type="InterPro" id="IPR013249">
    <property type="entry name" value="RNA_pol_sigma70_r4_t2"/>
</dbReference>
<dbReference type="InterPro" id="IPR013325">
    <property type="entry name" value="RNA_pol_sigma_r2"/>
</dbReference>
<dbReference type="InterPro" id="IPR039425">
    <property type="entry name" value="RNA_pol_sigma-70-like"/>
</dbReference>
<dbReference type="Proteomes" id="UP000032352">
    <property type="component" value="Chromosome"/>
</dbReference>
<evidence type="ECO:0000256" key="5">
    <source>
        <dbReference type="ARBA" id="ARBA00023163"/>
    </source>
</evidence>
<dbReference type="GO" id="GO:0003677">
    <property type="term" value="F:DNA binding"/>
    <property type="evidence" value="ECO:0007669"/>
    <property type="project" value="UniProtKB-KW"/>
</dbReference>
<dbReference type="Pfam" id="PF08281">
    <property type="entry name" value="Sigma70_r4_2"/>
    <property type="match status" value="1"/>
</dbReference>
<evidence type="ECO:0000259" key="6">
    <source>
        <dbReference type="Pfam" id="PF04542"/>
    </source>
</evidence>
<dbReference type="PANTHER" id="PTHR43133">
    <property type="entry name" value="RNA POLYMERASE ECF-TYPE SIGMA FACTO"/>
    <property type="match status" value="1"/>
</dbReference>
<keyword evidence="2" id="KW-0805">Transcription regulation</keyword>
<dbReference type="GO" id="GO:0006352">
    <property type="term" value="P:DNA-templated transcription initiation"/>
    <property type="evidence" value="ECO:0007669"/>
    <property type="project" value="InterPro"/>
</dbReference>
<dbReference type="KEGG" id="tvd:SG34_028855"/>
<reference evidence="8 9" key="1">
    <citation type="journal article" date="2015" name="Genome Announc.">
        <title>Draft Genome Sequences of Marine Isolates of Thalassomonas viridans and Thalassomonas actiniarum.</title>
        <authorList>
            <person name="Olonade I."/>
            <person name="van Zyl L.J."/>
            <person name="Trindade M."/>
        </authorList>
    </citation>
    <scope>NUCLEOTIDE SEQUENCE [LARGE SCALE GENOMIC DNA]</scope>
    <source>
        <strain evidence="8 9">XOM25</strain>
    </source>
</reference>
<dbReference type="RefSeq" id="WP_053046881.1">
    <property type="nucleotide sequence ID" value="NZ_CP059733.1"/>
</dbReference>
<name>A0AAE9Z295_9GAMM</name>
<evidence type="ECO:0000259" key="7">
    <source>
        <dbReference type="Pfam" id="PF08281"/>
    </source>
</evidence>
<evidence type="ECO:0000256" key="1">
    <source>
        <dbReference type="ARBA" id="ARBA00010641"/>
    </source>
</evidence>
<organism evidence="8 9">
    <name type="scientific">Thalassomonas viridans</name>
    <dbReference type="NCBI Taxonomy" id="137584"/>
    <lineage>
        <taxon>Bacteria</taxon>
        <taxon>Pseudomonadati</taxon>
        <taxon>Pseudomonadota</taxon>
        <taxon>Gammaproteobacteria</taxon>
        <taxon>Alteromonadales</taxon>
        <taxon>Colwelliaceae</taxon>
        <taxon>Thalassomonas</taxon>
    </lineage>
</organism>
<comment type="similarity">
    <text evidence="1">Belongs to the sigma-70 factor family. ECF subfamily.</text>
</comment>
<gene>
    <name evidence="8" type="ORF">SG34_028855</name>
</gene>
<dbReference type="InterPro" id="IPR007627">
    <property type="entry name" value="RNA_pol_sigma70_r2"/>
</dbReference>
<evidence type="ECO:0000313" key="9">
    <source>
        <dbReference type="Proteomes" id="UP000032352"/>
    </source>
</evidence>
<protein>
    <submittedName>
        <fullName evidence="8">Sigma-70 family RNA polymerase sigma factor</fullName>
    </submittedName>
</protein>
<dbReference type="SUPFAM" id="SSF88659">
    <property type="entry name" value="Sigma3 and sigma4 domains of RNA polymerase sigma factors"/>
    <property type="match status" value="1"/>
</dbReference>
<sequence>MKLPSKIRGWFNPKASPEKLLASYIATNNKQDLALLVEQFNLSLYHYLLSQSDKELAEDVLQSSWLKVMNVKTAAREHTNVKSWLFTIARNTLIDELRRRQRWQWQDVEQEELTGQPLEQEMAGKDALAKFNQAINRLPFFQREVFILQQEGFSLLEIAGLTSETFETVKSRLRYARSNIKKLLGPEL</sequence>
<keyword evidence="4" id="KW-0238">DNA-binding</keyword>
<dbReference type="GO" id="GO:0016987">
    <property type="term" value="F:sigma factor activity"/>
    <property type="evidence" value="ECO:0007669"/>
    <property type="project" value="UniProtKB-KW"/>
</dbReference>
<keyword evidence="9" id="KW-1185">Reference proteome</keyword>
<dbReference type="Pfam" id="PF04542">
    <property type="entry name" value="Sigma70_r2"/>
    <property type="match status" value="1"/>
</dbReference>
<dbReference type="AlphaFoldDB" id="A0AAE9Z295"/>
<dbReference type="EMBL" id="CP059733">
    <property type="protein sequence ID" value="WDE05253.1"/>
    <property type="molecule type" value="Genomic_DNA"/>
</dbReference>
<dbReference type="SUPFAM" id="SSF88946">
    <property type="entry name" value="Sigma2 domain of RNA polymerase sigma factors"/>
    <property type="match status" value="1"/>
</dbReference>
<dbReference type="PANTHER" id="PTHR43133:SF8">
    <property type="entry name" value="RNA POLYMERASE SIGMA FACTOR HI_1459-RELATED"/>
    <property type="match status" value="1"/>
</dbReference>
<proteinExistence type="inferred from homology"/>
<dbReference type="InterPro" id="IPR013324">
    <property type="entry name" value="RNA_pol_sigma_r3/r4-like"/>
</dbReference>
<evidence type="ECO:0000256" key="4">
    <source>
        <dbReference type="ARBA" id="ARBA00023125"/>
    </source>
</evidence>
<evidence type="ECO:0000256" key="3">
    <source>
        <dbReference type="ARBA" id="ARBA00023082"/>
    </source>
</evidence>
<dbReference type="InterPro" id="IPR014284">
    <property type="entry name" value="RNA_pol_sigma-70_dom"/>
</dbReference>
<dbReference type="NCBIfam" id="TIGR02937">
    <property type="entry name" value="sigma70-ECF"/>
    <property type="match status" value="1"/>
</dbReference>
<evidence type="ECO:0000313" key="8">
    <source>
        <dbReference type="EMBL" id="WDE05253.1"/>
    </source>
</evidence>
<evidence type="ECO:0000256" key="2">
    <source>
        <dbReference type="ARBA" id="ARBA00023015"/>
    </source>
</evidence>
<keyword evidence="5" id="KW-0804">Transcription</keyword>
<dbReference type="Gene3D" id="1.10.10.10">
    <property type="entry name" value="Winged helix-like DNA-binding domain superfamily/Winged helix DNA-binding domain"/>
    <property type="match status" value="1"/>
</dbReference>
<feature type="domain" description="RNA polymerase sigma factor 70 region 4 type 2" evidence="7">
    <location>
        <begin position="131"/>
        <end position="178"/>
    </location>
</feature>
<dbReference type="InterPro" id="IPR036388">
    <property type="entry name" value="WH-like_DNA-bd_sf"/>
</dbReference>
<accession>A0AAE9Z295</accession>
<dbReference type="Gene3D" id="1.10.1740.10">
    <property type="match status" value="1"/>
</dbReference>